<evidence type="ECO:0000256" key="1">
    <source>
        <dbReference type="SAM" id="MobiDB-lite"/>
    </source>
</evidence>
<keyword evidence="3" id="KW-1185">Reference proteome</keyword>
<proteinExistence type="predicted"/>
<reference evidence="2 3" key="1">
    <citation type="journal article" date="2019" name="Sci. Rep.">
        <title>Orb-weaving spider Araneus ventricosus genome elucidates the spidroin gene catalogue.</title>
        <authorList>
            <person name="Kono N."/>
            <person name="Nakamura H."/>
            <person name="Ohtoshi R."/>
            <person name="Moran D.A.P."/>
            <person name="Shinohara A."/>
            <person name="Yoshida Y."/>
            <person name="Fujiwara M."/>
            <person name="Mori M."/>
            <person name="Tomita M."/>
            <person name="Arakawa K."/>
        </authorList>
    </citation>
    <scope>NUCLEOTIDE SEQUENCE [LARGE SCALE GENOMIC DNA]</scope>
</reference>
<sequence>MNSTLPTLVVIFPTTAPSAMTCPQHARNWAVVGKDPPPRLSPKQSQNLTSLEKKPNSSDWPSSLLRGSLLTSQDRLARFERVNS</sequence>
<name>A0A4Y2EZT8_ARAVE</name>
<organism evidence="2 3">
    <name type="scientific">Araneus ventricosus</name>
    <name type="common">Orbweaver spider</name>
    <name type="synonym">Epeira ventricosa</name>
    <dbReference type="NCBI Taxonomy" id="182803"/>
    <lineage>
        <taxon>Eukaryota</taxon>
        <taxon>Metazoa</taxon>
        <taxon>Ecdysozoa</taxon>
        <taxon>Arthropoda</taxon>
        <taxon>Chelicerata</taxon>
        <taxon>Arachnida</taxon>
        <taxon>Araneae</taxon>
        <taxon>Araneomorphae</taxon>
        <taxon>Entelegynae</taxon>
        <taxon>Araneoidea</taxon>
        <taxon>Araneidae</taxon>
        <taxon>Araneus</taxon>
    </lineage>
</organism>
<evidence type="ECO:0000313" key="2">
    <source>
        <dbReference type="EMBL" id="GBM34057.1"/>
    </source>
</evidence>
<dbReference type="AlphaFoldDB" id="A0A4Y2EZT8"/>
<dbReference type="Proteomes" id="UP000499080">
    <property type="component" value="Unassembled WGS sequence"/>
</dbReference>
<gene>
    <name evidence="2" type="ORF">AVEN_162234_1</name>
</gene>
<comment type="caution">
    <text evidence="2">The sequence shown here is derived from an EMBL/GenBank/DDBJ whole genome shotgun (WGS) entry which is preliminary data.</text>
</comment>
<feature type="region of interest" description="Disordered" evidence="1">
    <location>
        <begin position="30"/>
        <end position="65"/>
    </location>
</feature>
<accession>A0A4Y2EZT8</accession>
<protein>
    <submittedName>
        <fullName evidence="2">Uncharacterized protein</fullName>
    </submittedName>
</protein>
<dbReference type="EMBL" id="BGPR01000749">
    <property type="protein sequence ID" value="GBM34057.1"/>
    <property type="molecule type" value="Genomic_DNA"/>
</dbReference>
<evidence type="ECO:0000313" key="3">
    <source>
        <dbReference type="Proteomes" id="UP000499080"/>
    </source>
</evidence>